<proteinExistence type="predicted"/>
<accession>A0ABS4JNE7</accession>
<evidence type="ECO:0000313" key="1">
    <source>
        <dbReference type="EMBL" id="MBP2017058.1"/>
    </source>
</evidence>
<sequence length="114" mass="12117">MTHELQRAVDETFRALEEAEPLSPGQVRAQLRLSQLAAGAGRYVEALAFALAARATAREGGLHGLERIARVLLLTHVETGGWTALSELAAALHAQGVDLYEYIDPGEVIGGALT</sequence>
<protein>
    <submittedName>
        <fullName evidence="1">Uncharacterized protein</fullName>
    </submittedName>
</protein>
<gene>
    <name evidence="1" type="ORF">J2Z79_000432</name>
</gene>
<keyword evidence="2" id="KW-1185">Reference proteome</keyword>
<comment type="caution">
    <text evidence="1">The sequence shown here is derived from an EMBL/GenBank/DDBJ whole genome shotgun (WGS) entry which is preliminary data.</text>
</comment>
<dbReference type="RefSeq" id="WP_209465208.1">
    <property type="nucleotide sequence ID" value="NZ_JAGGLG010000002.1"/>
</dbReference>
<reference evidence="1 2" key="1">
    <citation type="submission" date="2021-03" db="EMBL/GenBank/DDBJ databases">
        <title>Genomic Encyclopedia of Type Strains, Phase IV (KMG-IV): sequencing the most valuable type-strain genomes for metagenomic binning, comparative biology and taxonomic classification.</title>
        <authorList>
            <person name="Goeker M."/>
        </authorList>
    </citation>
    <scope>NUCLEOTIDE SEQUENCE [LARGE SCALE GENOMIC DNA]</scope>
    <source>
        <strain evidence="1 2">DSM 27138</strain>
    </source>
</reference>
<dbReference type="Proteomes" id="UP001519289">
    <property type="component" value="Unassembled WGS sequence"/>
</dbReference>
<evidence type="ECO:0000313" key="2">
    <source>
        <dbReference type="Proteomes" id="UP001519289"/>
    </source>
</evidence>
<name>A0ABS4JNE7_9FIRM</name>
<dbReference type="EMBL" id="JAGGLG010000002">
    <property type="protein sequence ID" value="MBP2017058.1"/>
    <property type="molecule type" value="Genomic_DNA"/>
</dbReference>
<organism evidence="1 2">
    <name type="scientific">Symbiobacterium terraclitae</name>
    <dbReference type="NCBI Taxonomy" id="557451"/>
    <lineage>
        <taxon>Bacteria</taxon>
        <taxon>Bacillati</taxon>
        <taxon>Bacillota</taxon>
        <taxon>Clostridia</taxon>
        <taxon>Eubacteriales</taxon>
        <taxon>Symbiobacteriaceae</taxon>
        <taxon>Symbiobacterium</taxon>
    </lineage>
</organism>